<evidence type="ECO:0000313" key="7">
    <source>
        <dbReference type="Proteomes" id="UP000502005"/>
    </source>
</evidence>
<protein>
    <submittedName>
        <fullName evidence="6">LysR family transcriptional regulator</fullName>
    </submittedName>
</protein>
<dbReference type="PANTHER" id="PTHR30537">
    <property type="entry name" value="HTH-TYPE TRANSCRIPTIONAL REGULATOR"/>
    <property type="match status" value="1"/>
</dbReference>
<dbReference type="Proteomes" id="UP000502005">
    <property type="component" value="Plasmid pNE1B"/>
</dbReference>
<dbReference type="PROSITE" id="PS50931">
    <property type="entry name" value="HTH_LYSR"/>
    <property type="match status" value="1"/>
</dbReference>
<sequence>MGIRTFITEPHAGGGMELRTMRTFVAIVELGSFVAAAKALGLTRSAAGKALARLETHLGTRLLHRSTRTLSLTTDGQYFYERCVQILADIDEAESSVRQDNPEPKGTLRLTVTSAFGRIVILPLLNEFLTEWPELEIEISFTDRIIDLVEEGFDLGIRMGDLPVDSLMVARRITRCQHFIYASPAYLQQYGTPENHHEIAAHQRLIYGLQPGSGVWQLTGKEGLEVAISGNRRLRFDSGEAIKDAAVAGMGIALLPSFLATDDLHHHRLVKLFPNLSGKDIAINAIYPNRKHLAAKVRRFIDMLVMHFPS</sequence>
<dbReference type="Gene3D" id="3.40.190.290">
    <property type="match status" value="1"/>
</dbReference>
<evidence type="ECO:0000259" key="5">
    <source>
        <dbReference type="PROSITE" id="PS50931"/>
    </source>
</evidence>
<dbReference type="InterPro" id="IPR036388">
    <property type="entry name" value="WH-like_DNA-bd_sf"/>
</dbReference>
<keyword evidence="6" id="KW-0614">Plasmid</keyword>
<evidence type="ECO:0000256" key="1">
    <source>
        <dbReference type="ARBA" id="ARBA00009437"/>
    </source>
</evidence>
<dbReference type="Pfam" id="PF00126">
    <property type="entry name" value="HTH_1"/>
    <property type="match status" value="1"/>
</dbReference>
<evidence type="ECO:0000256" key="2">
    <source>
        <dbReference type="ARBA" id="ARBA00023015"/>
    </source>
</evidence>
<dbReference type="SUPFAM" id="SSF46785">
    <property type="entry name" value="Winged helix' DNA-binding domain"/>
    <property type="match status" value="1"/>
</dbReference>
<dbReference type="EMBL" id="CP024770">
    <property type="protein sequence ID" value="QGY32699.1"/>
    <property type="molecule type" value="Genomic_DNA"/>
</dbReference>
<dbReference type="InterPro" id="IPR005119">
    <property type="entry name" value="LysR_subst-bd"/>
</dbReference>
<keyword evidence="4" id="KW-0804">Transcription</keyword>
<organism evidence="6 7">
    <name type="scientific">Pantoea cypripedii</name>
    <name type="common">Pectobacterium cypripedii</name>
    <name type="synonym">Erwinia cypripedii</name>
    <dbReference type="NCBI Taxonomy" id="55209"/>
    <lineage>
        <taxon>Bacteria</taxon>
        <taxon>Pseudomonadati</taxon>
        <taxon>Pseudomonadota</taxon>
        <taxon>Gammaproteobacteria</taxon>
        <taxon>Enterobacterales</taxon>
        <taxon>Erwiniaceae</taxon>
        <taxon>Pantoea</taxon>
    </lineage>
</organism>
<dbReference type="AlphaFoldDB" id="A0A6B9GFY7"/>
<name>A0A6B9GFY7_PANCY</name>
<dbReference type="PANTHER" id="PTHR30537:SF5">
    <property type="entry name" value="HTH-TYPE TRANSCRIPTIONAL ACTIVATOR TTDR-RELATED"/>
    <property type="match status" value="1"/>
</dbReference>
<geneLocation type="plasmid" evidence="7">
    <name>pne1b</name>
</geneLocation>
<reference evidence="6 7" key="1">
    <citation type="submission" date="2017-11" db="EMBL/GenBank/DDBJ databases">
        <title>Genome sequence of Pantoea cypripedii NE1.</title>
        <authorList>
            <person name="Nascimento F.X."/>
        </authorList>
    </citation>
    <scope>NUCLEOTIDE SEQUENCE [LARGE SCALE GENOMIC DNA]</scope>
    <source>
        <strain evidence="6 7">NE1</strain>
        <plasmid evidence="7">pne1b</plasmid>
    </source>
</reference>
<dbReference type="SUPFAM" id="SSF53850">
    <property type="entry name" value="Periplasmic binding protein-like II"/>
    <property type="match status" value="1"/>
</dbReference>
<dbReference type="GO" id="GO:0003677">
    <property type="term" value="F:DNA binding"/>
    <property type="evidence" value="ECO:0007669"/>
    <property type="project" value="UniProtKB-KW"/>
</dbReference>
<comment type="similarity">
    <text evidence="1">Belongs to the LysR transcriptional regulatory family.</text>
</comment>
<keyword evidence="3" id="KW-0238">DNA-binding</keyword>
<feature type="domain" description="HTH lysR-type" evidence="5">
    <location>
        <begin position="16"/>
        <end position="73"/>
    </location>
</feature>
<dbReference type="Gene3D" id="1.10.10.10">
    <property type="entry name" value="Winged helix-like DNA-binding domain superfamily/Winged helix DNA-binding domain"/>
    <property type="match status" value="1"/>
</dbReference>
<accession>A0A6B9GFY7</accession>
<proteinExistence type="inferred from homology"/>
<keyword evidence="2" id="KW-0805">Transcription regulation</keyword>
<gene>
    <name evidence="6" type="ORF">CUN67_27530</name>
</gene>
<dbReference type="InterPro" id="IPR036390">
    <property type="entry name" value="WH_DNA-bd_sf"/>
</dbReference>
<dbReference type="InterPro" id="IPR058163">
    <property type="entry name" value="LysR-type_TF_proteobact-type"/>
</dbReference>
<evidence type="ECO:0000313" key="6">
    <source>
        <dbReference type="EMBL" id="QGY32699.1"/>
    </source>
</evidence>
<dbReference type="GO" id="GO:0003700">
    <property type="term" value="F:DNA-binding transcription factor activity"/>
    <property type="evidence" value="ECO:0007669"/>
    <property type="project" value="InterPro"/>
</dbReference>
<evidence type="ECO:0000256" key="3">
    <source>
        <dbReference type="ARBA" id="ARBA00023125"/>
    </source>
</evidence>
<dbReference type="InterPro" id="IPR000847">
    <property type="entry name" value="LysR_HTH_N"/>
</dbReference>
<dbReference type="CDD" id="cd08422">
    <property type="entry name" value="PBP2_CrgA_like"/>
    <property type="match status" value="1"/>
</dbReference>
<dbReference type="FunFam" id="1.10.10.10:FF:000001">
    <property type="entry name" value="LysR family transcriptional regulator"/>
    <property type="match status" value="1"/>
</dbReference>
<dbReference type="Pfam" id="PF03466">
    <property type="entry name" value="LysR_substrate"/>
    <property type="match status" value="1"/>
</dbReference>
<evidence type="ECO:0000256" key="4">
    <source>
        <dbReference type="ARBA" id="ARBA00023163"/>
    </source>
</evidence>